<dbReference type="OrthoDB" id="9786703at2"/>
<dbReference type="Gene3D" id="3.40.50.720">
    <property type="entry name" value="NAD(P)-binding Rossmann-like Domain"/>
    <property type="match status" value="1"/>
</dbReference>
<name>A0A6I6EAL5_THETI</name>
<dbReference type="KEGG" id="ttp:E6P07_12680"/>
<dbReference type="RefSeq" id="WP_153975941.1">
    <property type="nucleotide sequence ID" value="NZ_CP039268.1"/>
</dbReference>
<sequence length="290" mass="31202">MKVAVLGMGLLGAEVALRLKHQGYEVIGWNRGAERAESARRRGLNLASNVWEAIEAADLTLLLLSDAQAIHTTLFKPGETQSLAGRILIQMGTIAPDESQEIAERVSTAGGAYLEAPVLGSLPEARDGRLILMAGGDPDLYARCLPVFRALSRDPHLIGPVGQGAVLKLAMNQLIAGLTATFALSLGLVRREGIAVETFMELLRASALYAQTFDKKLARYLAHDYGMANFPLKHLHKDVVLFRRVAEASGLDVRLIAAIESGCREAEARGFAEADYSALYESLAPPRADG</sequence>
<gene>
    <name evidence="6" type="ORF">E6P07_12680</name>
</gene>
<reference evidence="6 7" key="1">
    <citation type="submission" date="2019-12" db="EMBL/GenBank/DDBJ databases">
        <title>The complete genome of the thermophilic, anoxygenic phototrophic gammaproteobacterium Thermochromatium tepidum.</title>
        <authorList>
            <person name="Sattley W.M."/>
            <person name="Swingley W.D."/>
            <person name="Burchell B.M."/>
            <person name="Gurbani S.A."/>
            <person name="Kujawa C.M."/>
            <person name="Nuccio D.A."/>
            <person name="Schladweiler J."/>
            <person name="Shaffer K.N."/>
            <person name="Stokes L.M."/>
            <person name="Touchman J.W."/>
            <person name="Blankenship R.E."/>
            <person name="Madigan M.T."/>
        </authorList>
    </citation>
    <scope>NUCLEOTIDE SEQUENCE [LARGE SCALE GENOMIC DNA]</scope>
    <source>
        <strain evidence="6 7">ATCC 43061</strain>
    </source>
</reference>
<dbReference type="InterPro" id="IPR015815">
    <property type="entry name" value="HIBADH-related"/>
</dbReference>
<dbReference type="SUPFAM" id="SSF48179">
    <property type="entry name" value="6-phosphogluconate dehydrogenase C-terminal domain-like"/>
    <property type="match status" value="1"/>
</dbReference>
<organism evidence="6 7">
    <name type="scientific">Thermochromatium tepidum ATCC 43061</name>
    <dbReference type="NCBI Taxonomy" id="316276"/>
    <lineage>
        <taxon>Bacteria</taxon>
        <taxon>Pseudomonadati</taxon>
        <taxon>Pseudomonadota</taxon>
        <taxon>Gammaproteobacteria</taxon>
        <taxon>Chromatiales</taxon>
        <taxon>Chromatiaceae</taxon>
        <taxon>Thermochromatium</taxon>
    </lineage>
</organism>
<dbReference type="InterPro" id="IPR006115">
    <property type="entry name" value="6PGDH_NADP-bd"/>
</dbReference>
<dbReference type="SUPFAM" id="SSF51735">
    <property type="entry name" value="NAD(P)-binding Rossmann-fold domains"/>
    <property type="match status" value="1"/>
</dbReference>
<dbReference type="InterPro" id="IPR013328">
    <property type="entry name" value="6PGD_dom2"/>
</dbReference>
<dbReference type="GO" id="GO:0016491">
    <property type="term" value="F:oxidoreductase activity"/>
    <property type="evidence" value="ECO:0007669"/>
    <property type="project" value="UniProtKB-KW"/>
</dbReference>
<dbReference type="InterPro" id="IPR029154">
    <property type="entry name" value="HIBADH-like_NADP-bd"/>
</dbReference>
<dbReference type="EMBL" id="CP039268">
    <property type="protein sequence ID" value="QGU33753.1"/>
    <property type="molecule type" value="Genomic_DNA"/>
</dbReference>
<dbReference type="InterPro" id="IPR008927">
    <property type="entry name" value="6-PGluconate_DH-like_C_sf"/>
</dbReference>
<dbReference type="GO" id="GO:0051287">
    <property type="term" value="F:NAD binding"/>
    <property type="evidence" value="ECO:0007669"/>
    <property type="project" value="InterPro"/>
</dbReference>
<keyword evidence="2" id="KW-0520">NAD</keyword>
<evidence type="ECO:0000313" key="7">
    <source>
        <dbReference type="Proteomes" id="UP000426424"/>
    </source>
</evidence>
<dbReference type="PANTHER" id="PTHR43580">
    <property type="entry name" value="OXIDOREDUCTASE GLYR1-RELATED"/>
    <property type="match status" value="1"/>
</dbReference>
<dbReference type="InterPro" id="IPR036291">
    <property type="entry name" value="NAD(P)-bd_dom_sf"/>
</dbReference>
<dbReference type="Gene3D" id="1.10.1040.10">
    <property type="entry name" value="N-(1-d-carboxylethyl)-l-norvaline Dehydrogenase, domain 2"/>
    <property type="match status" value="1"/>
</dbReference>
<protein>
    <submittedName>
        <fullName evidence="6">NAD-binding protein</fullName>
    </submittedName>
</protein>
<feature type="domain" description="3-hydroxyisobutyrate dehydrogenase-like NAD-binding" evidence="5">
    <location>
        <begin position="162"/>
        <end position="281"/>
    </location>
</feature>
<evidence type="ECO:0000256" key="2">
    <source>
        <dbReference type="ARBA" id="ARBA00023027"/>
    </source>
</evidence>
<dbReference type="Pfam" id="PF03446">
    <property type="entry name" value="NAD_binding_2"/>
    <property type="match status" value="1"/>
</dbReference>
<dbReference type="InterPro" id="IPR051265">
    <property type="entry name" value="HIBADH-related_NP60_sf"/>
</dbReference>
<evidence type="ECO:0000256" key="1">
    <source>
        <dbReference type="ARBA" id="ARBA00023002"/>
    </source>
</evidence>
<dbReference type="PIRSF" id="PIRSF000103">
    <property type="entry name" value="HIBADH"/>
    <property type="match status" value="1"/>
</dbReference>
<dbReference type="Pfam" id="PF14833">
    <property type="entry name" value="NAD_binding_11"/>
    <property type="match status" value="1"/>
</dbReference>
<accession>A0A6I6EAL5</accession>
<dbReference type="AlphaFoldDB" id="A0A6I6EAL5"/>
<dbReference type="Proteomes" id="UP000426424">
    <property type="component" value="Chromosome"/>
</dbReference>
<evidence type="ECO:0000313" key="6">
    <source>
        <dbReference type="EMBL" id="QGU33753.1"/>
    </source>
</evidence>
<proteinExistence type="predicted"/>
<keyword evidence="7" id="KW-1185">Reference proteome</keyword>
<dbReference type="GO" id="GO:0050661">
    <property type="term" value="F:NADP binding"/>
    <property type="evidence" value="ECO:0007669"/>
    <property type="project" value="InterPro"/>
</dbReference>
<evidence type="ECO:0000256" key="3">
    <source>
        <dbReference type="PIRSR" id="PIRSR000103-1"/>
    </source>
</evidence>
<dbReference type="PANTHER" id="PTHR43580:SF9">
    <property type="entry name" value="GLYOXYLATE_SUCCINIC SEMIALDEHYDE REDUCTASE 1"/>
    <property type="match status" value="1"/>
</dbReference>
<feature type="active site" evidence="3">
    <location>
        <position position="168"/>
    </location>
</feature>
<evidence type="ECO:0000259" key="5">
    <source>
        <dbReference type="Pfam" id="PF14833"/>
    </source>
</evidence>
<evidence type="ECO:0000259" key="4">
    <source>
        <dbReference type="Pfam" id="PF03446"/>
    </source>
</evidence>
<feature type="domain" description="6-phosphogluconate dehydrogenase NADP-binding" evidence="4">
    <location>
        <begin position="2"/>
        <end position="153"/>
    </location>
</feature>
<keyword evidence="1" id="KW-0560">Oxidoreductase</keyword>